<dbReference type="SUPFAM" id="SSF52777">
    <property type="entry name" value="CoA-dependent acyltransferases"/>
    <property type="match status" value="2"/>
</dbReference>
<dbReference type="InterPro" id="IPR036736">
    <property type="entry name" value="ACP-like_sf"/>
</dbReference>
<dbReference type="InterPro" id="IPR023213">
    <property type="entry name" value="CAT-like_dom_sf"/>
</dbReference>
<dbReference type="SUPFAM" id="SSF56801">
    <property type="entry name" value="Acetyl-CoA synthetase-like"/>
    <property type="match status" value="1"/>
</dbReference>
<dbReference type="GO" id="GO:0043041">
    <property type="term" value="P:amino acid activation for nonribosomal peptide biosynthetic process"/>
    <property type="evidence" value="ECO:0007669"/>
    <property type="project" value="TreeGrafter"/>
</dbReference>
<dbReference type="FunFam" id="3.40.50.12780:FF:000012">
    <property type="entry name" value="Non-ribosomal peptide synthetase"/>
    <property type="match status" value="1"/>
</dbReference>
<feature type="domain" description="Carrier" evidence="7">
    <location>
        <begin position="519"/>
        <end position="593"/>
    </location>
</feature>
<dbReference type="Proteomes" id="UP000611640">
    <property type="component" value="Chromosome"/>
</dbReference>
<dbReference type="GO" id="GO:0017000">
    <property type="term" value="P:antibiotic biosynthetic process"/>
    <property type="evidence" value="ECO:0007669"/>
    <property type="project" value="UniProtKB-KW"/>
</dbReference>
<dbReference type="InterPro" id="IPR010071">
    <property type="entry name" value="AA_adenyl_dom"/>
</dbReference>
<dbReference type="Pfam" id="PF00668">
    <property type="entry name" value="Condensation"/>
    <property type="match status" value="1"/>
</dbReference>
<dbReference type="PROSITE" id="PS00012">
    <property type="entry name" value="PHOSPHOPANTETHEINE"/>
    <property type="match status" value="1"/>
</dbReference>
<dbReference type="InterPro" id="IPR045851">
    <property type="entry name" value="AMP-bd_C_sf"/>
</dbReference>
<evidence type="ECO:0000259" key="7">
    <source>
        <dbReference type="PROSITE" id="PS50075"/>
    </source>
</evidence>
<name>A0A7R7DLE8_9ACTN</name>
<dbReference type="Gene3D" id="2.30.38.10">
    <property type="entry name" value="Luciferase, Domain 3"/>
    <property type="match status" value="1"/>
</dbReference>
<dbReference type="InterPro" id="IPR010060">
    <property type="entry name" value="NRPS_synth"/>
</dbReference>
<dbReference type="PANTHER" id="PTHR45527">
    <property type="entry name" value="NONRIBOSOMAL PEPTIDE SYNTHETASE"/>
    <property type="match status" value="1"/>
</dbReference>
<dbReference type="InterPro" id="IPR006162">
    <property type="entry name" value="Ppantetheine_attach_site"/>
</dbReference>
<organism evidence="8 9">
    <name type="scientific">Actinocatenispora thailandica</name>
    <dbReference type="NCBI Taxonomy" id="227318"/>
    <lineage>
        <taxon>Bacteria</taxon>
        <taxon>Bacillati</taxon>
        <taxon>Actinomycetota</taxon>
        <taxon>Actinomycetes</taxon>
        <taxon>Micromonosporales</taxon>
        <taxon>Micromonosporaceae</taxon>
        <taxon>Actinocatenispora</taxon>
    </lineage>
</organism>
<reference evidence="8 9" key="1">
    <citation type="submission" date="2020-08" db="EMBL/GenBank/DDBJ databases">
        <title>Whole genome shotgun sequence of Actinocatenispora thailandica NBRC 105041.</title>
        <authorList>
            <person name="Komaki H."/>
            <person name="Tamura T."/>
        </authorList>
    </citation>
    <scope>NUCLEOTIDE SEQUENCE [LARGE SCALE GENOMIC DNA]</scope>
    <source>
        <strain evidence="8 9">NBRC 105041</strain>
    </source>
</reference>
<dbReference type="GO" id="GO:0003824">
    <property type="term" value="F:catalytic activity"/>
    <property type="evidence" value="ECO:0007669"/>
    <property type="project" value="InterPro"/>
</dbReference>
<gene>
    <name evidence="8" type="ORF">Athai_13970</name>
</gene>
<dbReference type="PROSITE" id="PS50075">
    <property type="entry name" value="CARRIER"/>
    <property type="match status" value="1"/>
</dbReference>
<dbReference type="RefSeq" id="WP_203960706.1">
    <property type="nucleotide sequence ID" value="NZ_AP023355.1"/>
</dbReference>
<dbReference type="NCBIfam" id="TIGR01733">
    <property type="entry name" value="AA-adenyl-dom"/>
    <property type="match status" value="1"/>
</dbReference>
<dbReference type="InterPro" id="IPR009081">
    <property type="entry name" value="PP-bd_ACP"/>
</dbReference>
<evidence type="ECO:0000256" key="1">
    <source>
        <dbReference type="ARBA" id="ARBA00001957"/>
    </source>
</evidence>
<dbReference type="Pfam" id="PF00501">
    <property type="entry name" value="AMP-binding"/>
    <property type="match status" value="1"/>
</dbReference>
<dbReference type="PANTHER" id="PTHR45527:SF1">
    <property type="entry name" value="FATTY ACID SYNTHASE"/>
    <property type="match status" value="1"/>
</dbReference>
<dbReference type="FunFam" id="3.40.50.980:FF:000002">
    <property type="entry name" value="Enterobactin synthetase component F"/>
    <property type="match status" value="1"/>
</dbReference>
<dbReference type="AlphaFoldDB" id="A0A7R7DLE8"/>
<dbReference type="GO" id="GO:0031177">
    <property type="term" value="F:phosphopantetheine binding"/>
    <property type="evidence" value="ECO:0007669"/>
    <property type="project" value="TreeGrafter"/>
</dbReference>
<dbReference type="InterPro" id="IPR000873">
    <property type="entry name" value="AMP-dep_synth/lig_dom"/>
</dbReference>
<keyword evidence="4" id="KW-0677">Repeat</keyword>
<feature type="region of interest" description="Disordered" evidence="6">
    <location>
        <begin position="129"/>
        <end position="149"/>
    </location>
</feature>
<dbReference type="Gene3D" id="3.40.50.980">
    <property type="match status" value="2"/>
</dbReference>
<dbReference type="FunFam" id="3.40.50.980:FF:000001">
    <property type="entry name" value="Non-ribosomal peptide synthetase"/>
    <property type="match status" value="1"/>
</dbReference>
<dbReference type="GO" id="GO:0044550">
    <property type="term" value="P:secondary metabolite biosynthetic process"/>
    <property type="evidence" value="ECO:0007669"/>
    <property type="project" value="TreeGrafter"/>
</dbReference>
<evidence type="ECO:0000256" key="6">
    <source>
        <dbReference type="SAM" id="MobiDB-lite"/>
    </source>
</evidence>
<dbReference type="EMBL" id="AP023355">
    <property type="protein sequence ID" value="BCJ33894.1"/>
    <property type="molecule type" value="Genomic_DNA"/>
</dbReference>
<feature type="compositionally biased region" description="Basic and acidic residues" evidence="6">
    <location>
        <begin position="139"/>
        <end position="149"/>
    </location>
</feature>
<comment type="cofactor">
    <cofactor evidence="1">
        <name>pantetheine 4'-phosphate</name>
        <dbReference type="ChEBI" id="CHEBI:47942"/>
    </cofactor>
</comment>
<dbReference type="InterPro" id="IPR025110">
    <property type="entry name" value="AMP-bd_C"/>
</dbReference>
<keyword evidence="2" id="KW-0596">Phosphopantetheine</keyword>
<protein>
    <recommendedName>
        <fullName evidence="7">Carrier domain-containing protein</fullName>
    </recommendedName>
</protein>
<keyword evidence="5" id="KW-0045">Antibiotic biosynthesis</keyword>
<evidence type="ECO:0000313" key="8">
    <source>
        <dbReference type="EMBL" id="BCJ33894.1"/>
    </source>
</evidence>
<evidence type="ECO:0000256" key="4">
    <source>
        <dbReference type="ARBA" id="ARBA00022737"/>
    </source>
</evidence>
<dbReference type="Gene3D" id="3.30.559.10">
    <property type="entry name" value="Chloramphenicol acetyltransferase-like domain"/>
    <property type="match status" value="1"/>
</dbReference>
<keyword evidence="9" id="KW-1185">Reference proteome</keyword>
<dbReference type="Pfam" id="PF13193">
    <property type="entry name" value="AMP-binding_C"/>
    <property type="match status" value="1"/>
</dbReference>
<evidence type="ECO:0000313" key="9">
    <source>
        <dbReference type="Proteomes" id="UP000611640"/>
    </source>
</evidence>
<dbReference type="InterPro" id="IPR001242">
    <property type="entry name" value="Condensation_dom"/>
</dbReference>
<evidence type="ECO:0000256" key="2">
    <source>
        <dbReference type="ARBA" id="ARBA00022450"/>
    </source>
</evidence>
<evidence type="ECO:0000256" key="5">
    <source>
        <dbReference type="ARBA" id="ARBA00023194"/>
    </source>
</evidence>
<dbReference type="CDD" id="cd17646">
    <property type="entry name" value="A_NRPS_AB3403-like"/>
    <property type="match status" value="1"/>
</dbReference>
<dbReference type="GO" id="GO:0005829">
    <property type="term" value="C:cytosol"/>
    <property type="evidence" value="ECO:0007669"/>
    <property type="project" value="TreeGrafter"/>
</dbReference>
<keyword evidence="3" id="KW-0597">Phosphoprotein</keyword>
<dbReference type="Gene3D" id="3.30.300.30">
    <property type="match status" value="1"/>
</dbReference>
<sequence>MTPTLATLVEAQAAASPDACAVVAGGERLSYRQLNAHANRLARLLIGLGVGPEDRVALLLERSADLVVSVLGVLKSGAAYVPVEPDHPPARIRSLLAGADVAVVVTERALAATVPDGYRVVVCDDPQTRRRLDAGPGHDVTDAERSSPLRPEHPAYVIHTSGSTGAPKGVVLPHRGVLNRLTWMIERYGFSAADRFLQKTPYGFDVSVWELLAPLACGARLVVAHPGGHRDPGYLTELIETERVTVVHFVPSMLHAFVRHGSDGRPGPHRLGDLRAVFASGEALTADLRDRFFATYEAGLHNLYGPTEASIDVTAWRCDAAEGAADPPIGEPITGIRAYVLGDRLRPVPDGVAGELYLAGVGLARGYLGRPGLSAGRFVACPWGSGERMYRTGDRARRRAGGPLEYLGRTDDQVKIRGFRVEPGEIEAALAACDGVGRAAVLLREDRPGERRLVGYVTADGATAPDPAALTERLRLVLPEPLVPAAVLVLAAFPVTGNGKLDSGALPAPDFAARVGAAAPTGTREQILGRVAAEVLRLDRVGTHDDLLSLGADSIGLLEILARARRAGLVVPVGAALATPTVAGLAAAAAPADGADHDAADDVPTGPFPPTPTMRWLLDDIGGPVERFHQSLLVWVPAEACEVDLAAAVRALLDRHDALRLRLTRVGGDWRATVGAPGTGEAPDLLTRVDLAGLDEPQRAEQIARATRAAVARLDPATGAMLRAVWFDAGPREPGRLALVAHHLVVDGVSWRILRDDLPEAWRAARAGRPWRRPAGGTSFRRFAGLLAGRAARRAAELPAWTGMLRAPDPPLTRRPLDPATDTSATLRQLTRTLPAAPTGAVLGEVPALFHAGVDDVLLTAFALAVARWRARRGAAGTSVLLDLEGHGRDASSVDPGVDVAGTVGWFTSIHPVRLDPGPVGWDEVTGGGPALGDAVKRIKEQRAAVPDHGFGFGQLRYLHEESAAVLSACPRPQLGFNYLGRFGAAGDGAWQPATDGIALDGYGDPPRPLPHAVELNAITHDRPAGPELSAHWSWPAGLVDRGEVAELAGLWFEALTGLVAYGRRPDAGGLTPSDLLVSLDQSEIDRIETELRSAP</sequence>
<dbReference type="PROSITE" id="PS00455">
    <property type="entry name" value="AMP_BINDING"/>
    <property type="match status" value="1"/>
</dbReference>
<dbReference type="Gene3D" id="1.10.1200.10">
    <property type="entry name" value="ACP-like"/>
    <property type="match status" value="1"/>
</dbReference>
<evidence type="ECO:0000256" key="3">
    <source>
        <dbReference type="ARBA" id="ARBA00022553"/>
    </source>
</evidence>
<dbReference type="InterPro" id="IPR020845">
    <property type="entry name" value="AMP-binding_CS"/>
</dbReference>
<accession>A0A7R7DLE8</accession>
<dbReference type="NCBIfam" id="TIGR01720">
    <property type="entry name" value="NRPS-para261"/>
    <property type="match status" value="1"/>
</dbReference>
<dbReference type="Gene3D" id="3.30.559.30">
    <property type="entry name" value="Nonribosomal peptide synthetase, condensation domain"/>
    <property type="match status" value="1"/>
</dbReference>
<proteinExistence type="predicted"/>
<dbReference type="SUPFAM" id="SSF47336">
    <property type="entry name" value="ACP-like"/>
    <property type="match status" value="1"/>
</dbReference>
<dbReference type="Pfam" id="PF00550">
    <property type="entry name" value="PP-binding"/>
    <property type="match status" value="1"/>
</dbReference>
<dbReference type="GO" id="GO:0008610">
    <property type="term" value="P:lipid biosynthetic process"/>
    <property type="evidence" value="ECO:0007669"/>
    <property type="project" value="UniProtKB-ARBA"/>
</dbReference>
<dbReference type="KEGG" id="atl:Athai_13970"/>